<organism evidence="2">
    <name type="scientific">Drosophila melanogaster</name>
    <name type="common">Fruit fly</name>
    <dbReference type="NCBI Taxonomy" id="7227"/>
    <lineage>
        <taxon>Eukaryota</taxon>
        <taxon>Metazoa</taxon>
        <taxon>Ecdysozoa</taxon>
        <taxon>Arthropoda</taxon>
        <taxon>Hexapoda</taxon>
        <taxon>Insecta</taxon>
        <taxon>Pterygota</taxon>
        <taxon>Neoptera</taxon>
        <taxon>Endopterygota</taxon>
        <taxon>Diptera</taxon>
        <taxon>Brachycera</taxon>
        <taxon>Muscomorpha</taxon>
        <taxon>Ephydroidea</taxon>
        <taxon>Drosophilidae</taxon>
        <taxon>Drosophila</taxon>
        <taxon>Sophophora</taxon>
    </lineage>
</organism>
<evidence type="ECO:0000313" key="3">
    <source>
        <dbReference type="FlyBase" id="FBgn0266801"/>
    </source>
</evidence>
<sequence length="83" mass="9105">MVIPCHPSNGYREWPMDPSTWNGAPSPDWSSTTSPTNTRASTSAGPPATSMARSGWPYPIRCRCKLWVPRRSCVCILPCTPSP</sequence>
<feature type="region of interest" description="Disordered" evidence="1">
    <location>
        <begin position="1"/>
        <end position="52"/>
    </location>
</feature>
<dbReference type="AGR" id="FB:FBgn0266801"/>
<dbReference type="OrthoDB" id="10039395at2759"/>
<proteinExistence type="evidence at transcript level"/>
<accession>Q9N9Z4</accession>
<dbReference type="EMBL" id="AJ278495">
    <property type="protein sequence ID" value="CAB95654.1"/>
    <property type="molecule type" value="mRNA"/>
</dbReference>
<reference evidence="2" key="2">
    <citation type="journal article" date="1999" name="Hum. Mol. Genet.">
        <title>PQBP-1, a novel polyglutamine tract binding protein, inhibits transcription activation by Brn-2 and affects cell survival.</title>
        <authorList>
            <person name="Waragai M."/>
            <person name="Lammers C.H."/>
            <person name="Takeuchi S."/>
            <person name="Imafuku I."/>
            <person name="Udagawa Y."/>
            <person name="Kanazawa I."/>
            <person name="Kawabata M."/>
            <person name="Mouradian M.M."/>
            <person name="Okazawa H."/>
        </authorList>
    </citation>
    <scope>NUCLEOTIDE SEQUENCE</scope>
</reference>
<name>Q9N9Z4_DROME</name>
<reference evidence="2" key="1">
    <citation type="journal article" date="1998" name="Biochem. Biophys. Res. Commun.">
        <title>Polar amino acid-rich sequences bind to polyglutamine tracts.</title>
        <authorList>
            <person name="Imafuku I."/>
            <person name="Waragai M."/>
            <person name="Takeuchi S."/>
            <person name="Kanazawa I."/>
            <person name="Kawabata M."/>
            <person name="Mouradian M.M."/>
            <person name="Okazawa H."/>
        </authorList>
    </citation>
    <scope>NUCLEOTIDE SEQUENCE</scope>
</reference>
<reference evidence="2" key="3">
    <citation type="submission" date="2000-06" db="EMBL/GenBank/DDBJ databases">
        <authorList>
            <person name="Okazawa H."/>
        </authorList>
    </citation>
    <scope>NUCLEOTIDE SEQUENCE</scope>
</reference>
<feature type="compositionally biased region" description="Low complexity" evidence="1">
    <location>
        <begin position="25"/>
        <end position="38"/>
    </location>
</feature>
<evidence type="ECO:0000256" key="1">
    <source>
        <dbReference type="SAM" id="MobiDB-lite"/>
    </source>
</evidence>
<protein>
    <submittedName>
        <fullName evidence="2">PQBP-1 homologue</fullName>
    </submittedName>
</protein>
<gene>
    <name evidence="2" type="primary">PQBP-1</name>
    <name evidence="3" type="ORF">CG45263</name>
</gene>
<evidence type="ECO:0000313" key="2">
    <source>
        <dbReference type="EMBL" id="CAB95654.1"/>
    </source>
</evidence>
<dbReference type="FlyBase" id="FBgn0266801">
    <property type="gene designation" value="CG45263"/>
</dbReference>
<dbReference type="AlphaFoldDB" id="Q9N9Z4"/>